<proteinExistence type="predicted"/>
<dbReference type="OrthoDB" id="6277575at2"/>
<dbReference type="Proteomes" id="UP000093366">
    <property type="component" value="Unassembled WGS sequence"/>
</dbReference>
<reference evidence="2" key="1">
    <citation type="submission" date="2016-07" db="EMBL/GenBank/DDBJ databases">
        <authorList>
            <person name="Florea S."/>
            <person name="Webb J.S."/>
            <person name="Jaromczyk J."/>
            <person name="Schardl C.L."/>
        </authorList>
    </citation>
    <scope>NUCLEOTIDE SEQUENCE [LARGE SCALE GENOMIC DNA]</scope>
    <source>
        <strain evidence="2">IPB1</strain>
    </source>
</reference>
<dbReference type="AlphaFoldDB" id="A0A1C0TRN1"/>
<dbReference type="RefSeq" id="WP_065790129.1">
    <property type="nucleotide sequence ID" value="NZ_MAUJ01000002.1"/>
</dbReference>
<evidence type="ECO:0000313" key="1">
    <source>
        <dbReference type="EMBL" id="OCQ21920.1"/>
    </source>
</evidence>
<evidence type="ECO:0000313" key="2">
    <source>
        <dbReference type="Proteomes" id="UP000093366"/>
    </source>
</evidence>
<organism evidence="1 2">
    <name type="scientific">Pseudoalteromonas luteoviolacea</name>
    <dbReference type="NCBI Taxonomy" id="43657"/>
    <lineage>
        <taxon>Bacteria</taxon>
        <taxon>Pseudomonadati</taxon>
        <taxon>Pseudomonadota</taxon>
        <taxon>Gammaproteobacteria</taxon>
        <taxon>Alteromonadales</taxon>
        <taxon>Pseudoalteromonadaceae</taxon>
        <taxon>Pseudoalteromonas</taxon>
    </lineage>
</organism>
<gene>
    <name evidence="1" type="ORF">A7985_08915</name>
</gene>
<dbReference type="EMBL" id="MAUJ01000002">
    <property type="protein sequence ID" value="OCQ21920.1"/>
    <property type="molecule type" value="Genomic_DNA"/>
</dbReference>
<protein>
    <submittedName>
        <fullName evidence="1">Uncharacterized protein</fullName>
    </submittedName>
</protein>
<sequence>MTWFNSANSNATNGSNIIKINDNQSVANIRASDALVLGAFAPVEIAKAYVTTHGTFVELIKPWPNATQNQVPCVVLPTSGDFNTAVSALNNASKMVNDNYKAMIEWQTKTGTVEFSDLEGNTQSVKTLRQMQSEIDTANPYPWAMRKGEFEARRQQNLNRYVASGFVHFGKSLSSTNYISAGPSLFSGNENTRAFLDNLNMGVHGGQYPALCIAGLIIELQYVSINQPSIANIIKFPEAENGCRTYDSSTGKTVIHSAPEVAFAAQTLTNEVVTSRIDMWGFEVFLRQINDDDPFVYQHGLIQSQAQSINGIATTLDGIRPASYFAWYQGDTTSIGRGVNWQSASPAQRITIASDPKNNLYFDDATGKFYQWSARVVRLRV</sequence>
<accession>A0A1C0TRN1</accession>
<comment type="caution">
    <text evidence="1">The sequence shown here is derived from an EMBL/GenBank/DDBJ whole genome shotgun (WGS) entry which is preliminary data.</text>
</comment>
<name>A0A1C0TRN1_9GAMM</name>